<evidence type="ECO:0000259" key="2">
    <source>
        <dbReference type="Pfam" id="PF20722"/>
    </source>
</evidence>
<dbReference type="GeneID" id="64599909"/>
<name>A0A9P7J0F8_9AGAM</name>
<evidence type="ECO:0000313" key="3">
    <source>
        <dbReference type="EMBL" id="KAG1798271.1"/>
    </source>
</evidence>
<dbReference type="EMBL" id="JABBWE010000014">
    <property type="protein sequence ID" value="KAG1798271.1"/>
    <property type="molecule type" value="Genomic_DNA"/>
</dbReference>
<evidence type="ECO:0000256" key="1">
    <source>
        <dbReference type="SAM" id="MobiDB-lite"/>
    </source>
</evidence>
<dbReference type="OrthoDB" id="3232986at2759"/>
<keyword evidence="4" id="KW-1185">Reference proteome</keyword>
<reference evidence="3" key="1">
    <citation type="journal article" date="2020" name="New Phytol.">
        <title>Comparative genomics reveals dynamic genome evolution in host specialist ectomycorrhizal fungi.</title>
        <authorList>
            <person name="Lofgren L.A."/>
            <person name="Nguyen N.H."/>
            <person name="Vilgalys R."/>
            <person name="Ruytinx J."/>
            <person name="Liao H.L."/>
            <person name="Branco S."/>
            <person name="Kuo A."/>
            <person name="LaButti K."/>
            <person name="Lipzen A."/>
            <person name="Andreopoulos W."/>
            <person name="Pangilinan J."/>
            <person name="Riley R."/>
            <person name="Hundley H."/>
            <person name="Na H."/>
            <person name="Barry K."/>
            <person name="Grigoriev I.V."/>
            <person name="Stajich J.E."/>
            <person name="Kennedy P.G."/>
        </authorList>
    </citation>
    <scope>NUCLEOTIDE SEQUENCE</scope>
    <source>
        <strain evidence="3">S12</strain>
    </source>
</reference>
<feature type="domain" description="DUF6830" evidence="2">
    <location>
        <begin position="53"/>
        <end position="195"/>
    </location>
</feature>
<evidence type="ECO:0000313" key="4">
    <source>
        <dbReference type="Proteomes" id="UP000719766"/>
    </source>
</evidence>
<dbReference type="RefSeq" id="XP_041163082.1">
    <property type="nucleotide sequence ID" value="XM_041306145.1"/>
</dbReference>
<dbReference type="InterPro" id="IPR049233">
    <property type="entry name" value="DUF6830"/>
</dbReference>
<gene>
    <name evidence="3" type="ORF">HD556DRAFT_1440611</name>
</gene>
<dbReference type="AlphaFoldDB" id="A0A9P7J0F8"/>
<dbReference type="Proteomes" id="UP000719766">
    <property type="component" value="Unassembled WGS sequence"/>
</dbReference>
<accession>A0A9P7J0F8</accession>
<comment type="caution">
    <text evidence="3">The sequence shown here is derived from an EMBL/GenBank/DDBJ whole genome shotgun (WGS) entry which is preliminary data.</text>
</comment>
<protein>
    <recommendedName>
        <fullName evidence="2">DUF6830 domain-containing protein</fullName>
    </recommendedName>
</protein>
<proteinExistence type="predicted"/>
<feature type="compositionally biased region" description="Basic and acidic residues" evidence="1">
    <location>
        <begin position="277"/>
        <end position="299"/>
    </location>
</feature>
<feature type="compositionally biased region" description="Acidic residues" evidence="1">
    <location>
        <begin position="14"/>
        <end position="32"/>
    </location>
</feature>
<dbReference type="Pfam" id="PF20722">
    <property type="entry name" value="DUF6830"/>
    <property type="match status" value="1"/>
</dbReference>
<feature type="region of interest" description="Disordered" evidence="1">
    <location>
        <begin position="275"/>
        <end position="304"/>
    </location>
</feature>
<sequence length="321" mass="35695">MSLLDNVPDSGQQDPDDDEKDENVDFDADDDRDIPADLLTTMKYPGHSRPITNYFGIAKILQHREVGTVPVPLCSFVVEHTAFHLTYNPSIRNISVDDAAIKFGLPDLRPAIADFLHCEATHGRDHIHTSGGARRAGPTASLPFNKLQVWFKLRVQDTNFHDASIIRPAQTLNCAPSSDPCTHGRYDTVIINNEARPCTKGRTDSKGLGFSSCAVPLTRVCALNFRMKSGESPVKSGGLLEEHGKLWKDFPDECENFQMSAGKFRRNFRKLGGMVEQRSRGAEEQRSRGAEEQRSRGAEEWSSSLGNASLGLRWILTKLED</sequence>
<organism evidence="3 4">
    <name type="scientific">Suillus plorans</name>
    <dbReference type="NCBI Taxonomy" id="116603"/>
    <lineage>
        <taxon>Eukaryota</taxon>
        <taxon>Fungi</taxon>
        <taxon>Dikarya</taxon>
        <taxon>Basidiomycota</taxon>
        <taxon>Agaricomycotina</taxon>
        <taxon>Agaricomycetes</taxon>
        <taxon>Agaricomycetidae</taxon>
        <taxon>Boletales</taxon>
        <taxon>Suillineae</taxon>
        <taxon>Suillaceae</taxon>
        <taxon>Suillus</taxon>
    </lineage>
</organism>
<feature type="region of interest" description="Disordered" evidence="1">
    <location>
        <begin position="1"/>
        <end position="32"/>
    </location>
</feature>